<dbReference type="AlphaFoldDB" id="A0A2X2DGG5"/>
<dbReference type="EMBL" id="UAUE01000005">
    <property type="protein sequence ID" value="SPY94799.1"/>
    <property type="molecule type" value="Genomic_DNA"/>
</dbReference>
<protein>
    <recommendedName>
        <fullName evidence="5">Glycosyltransferase</fullName>
    </recommendedName>
</protein>
<gene>
    <name evidence="1" type="ORF">NCTC10975_01149</name>
    <name evidence="2" type="ORF">NCTC11938_00084</name>
</gene>
<dbReference type="Proteomes" id="UP000254191">
    <property type="component" value="Unassembled WGS sequence"/>
</dbReference>
<organism evidence="1 3">
    <name type="scientific">Proteus mirabilis</name>
    <dbReference type="NCBI Taxonomy" id="584"/>
    <lineage>
        <taxon>Bacteria</taxon>
        <taxon>Pseudomonadati</taxon>
        <taxon>Pseudomonadota</taxon>
        <taxon>Gammaproteobacteria</taxon>
        <taxon>Enterobacterales</taxon>
        <taxon>Morganellaceae</taxon>
        <taxon>Proteus</taxon>
    </lineage>
</organism>
<dbReference type="Proteomes" id="UP000251485">
    <property type="component" value="Unassembled WGS sequence"/>
</dbReference>
<sequence length="38" mass="4098">MNILILLPSLGGGGAEKNAVLIANQLAKKKQRPYSNYI</sequence>
<evidence type="ECO:0000313" key="3">
    <source>
        <dbReference type="Proteomes" id="UP000251485"/>
    </source>
</evidence>
<accession>A0A2X2DGG5</accession>
<evidence type="ECO:0000313" key="4">
    <source>
        <dbReference type="Proteomes" id="UP000254191"/>
    </source>
</evidence>
<proteinExistence type="predicted"/>
<evidence type="ECO:0008006" key="5">
    <source>
        <dbReference type="Google" id="ProtNLM"/>
    </source>
</evidence>
<dbReference type="EMBL" id="UGTS01000001">
    <property type="protein sequence ID" value="SUC11878.1"/>
    <property type="molecule type" value="Genomic_DNA"/>
</dbReference>
<evidence type="ECO:0000313" key="2">
    <source>
        <dbReference type="EMBL" id="SUC11878.1"/>
    </source>
</evidence>
<evidence type="ECO:0000313" key="1">
    <source>
        <dbReference type="EMBL" id="SPY94799.1"/>
    </source>
</evidence>
<name>A0A2X2DGG5_PROMI</name>
<reference evidence="3 4" key="1">
    <citation type="submission" date="2018-06" db="EMBL/GenBank/DDBJ databases">
        <authorList>
            <consortium name="Pathogen Informatics"/>
            <person name="Doyle S."/>
        </authorList>
    </citation>
    <scope>NUCLEOTIDE SEQUENCE [LARGE SCALE GENOMIC DNA]</scope>
    <source>
        <strain evidence="1 3">NCTC10975</strain>
        <strain evidence="2 4">NCTC11938</strain>
    </source>
</reference>